<organism evidence="1 2">
    <name type="scientific">Pontibaca methylaminivorans</name>
    <dbReference type="NCBI Taxonomy" id="515897"/>
    <lineage>
        <taxon>Bacteria</taxon>
        <taxon>Pseudomonadati</taxon>
        <taxon>Pseudomonadota</taxon>
        <taxon>Alphaproteobacteria</taxon>
        <taxon>Rhodobacterales</taxon>
        <taxon>Roseobacteraceae</taxon>
        <taxon>Pontibaca</taxon>
    </lineage>
</organism>
<sequence length="337" mass="36933">MTICFILIDTGPGLEDSGHSLNPLLQAGDQVLVLAESGSAKPRFPALNDAIETGHIAISDTDMMNPDLWAMVARTHGKADVSMFLRAGDLICAEALDSLRTWISDQAGSADVIVVNRAFSLVGEHVTFPCPDAPRWPDGGGEGRTSALRLMADPARLVLSRTYLESTDFPRNCPNATWYDEVIQAADTIGLFPDPVVLTRPTQSTAETMLQHLDEAISARNGERTDIAALRLNDQLSLLEPDELAGFTDRANDLFRRVPRRVRKRLCLLPGISGALFSAMREGGKFAAIGLLLLANSDRQRRRLDALSHEVNRLRSDLNAALPGPEYLQLMHEMVRQ</sequence>
<evidence type="ECO:0000313" key="1">
    <source>
        <dbReference type="EMBL" id="SIT74437.1"/>
    </source>
</evidence>
<evidence type="ECO:0008006" key="3">
    <source>
        <dbReference type="Google" id="ProtNLM"/>
    </source>
</evidence>
<accession>A0A1R3WDH9</accession>
<dbReference type="STRING" id="515897.SAMN05421849_0157"/>
<dbReference type="EMBL" id="FTPS01000001">
    <property type="protein sequence ID" value="SIT74437.1"/>
    <property type="molecule type" value="Genomic_DNA"/>
</dbReference>
<reference evidence="1 2" key="1">
    <citation type="submission" date="2017-01" db="EMBL/GenBank/DDBJ databases">
        <authorList>
            <person name="Mah S.A."/>
            <person name="Swanson W.J."/>
            <person name="Moy G.W."/>
            <person name="Vacquier V.D."/>
        </authorList>
    </citation>
    <scope>NUCLEOTIDE SEQUENCE [LARGE SCALE GENOMIC DNA]</scope>
    <source>
        <strain evidence="1 2">DSM 21219</strain>
    </source>
</reference>
<dbReference type="Proteomes" id="UP000192455">
    <property type="component" value="Unassembled WGS sequence"/>
</dbReference>
<proteinExistence type="predicted"/>
<dbReference type="RefSeq" id="WP_076646390.1">
    <property type="nucleotide sequence ID" value="NZ_FTPS01000001.1"/>
</dbReference>
<dbReference type="OrthoDB" id="9794724at2"/>
<protein>
    <recommendedName>
        <fullName evidence="3">Glycosyl transferase family 2</fullName>
    </recommendedName>
</protein>
<keyword evidence="2" id="KW-1185">Reference proteome</keyword>
<evidence type="ECO:0000313" key="2">
    <source>
        <dbReference type="Proteomes" id="UP000192455"/>
    </source>
</evidence>
<gene>
    <name evidence="1" type="ORF">SAMN05421849_0157</name>
</gene>
<dbReference type="AlphaFoldDB" id="A0A1R3WDH9"/>
<name>A0A1R3WDH9_9RHOB</name>